<accession>A0ABP8PXG1</accession>
<dbReference type="Pfam" id="PF02515">
    <property type="entry name" value="CoA_transf_3"/>
    <property type="match status" value="1"/>
</dbReference>
<keyword evidence="2 3" id="KW-0808">Transferase</keyword>
<dbReference type="InterPro" id="IPR003673">
    <property type="entry name" value="CoA-Trfase_fam_III"/>
</dbReference>
<sequence length="394" mass="42944">MSAAEPEGAPAALTGLRVVDMASLYAGPLIATILGDFGADVVKVEHPRGDDARRWGKARDGVPLWWKVISRNKDLIALDLHKPDDREIARDLCRWADVVIENFRPGRLDSWGMSYDELAADNPGLVMVKVTGFGQTGPYADRPGFGTLAEAFSGFAAITGAADGPPTLPPFGLADGVAALTGAYAALTALRWRDSRPDGRGQVVDLSLYEPLFGILGPQVIEYDQLGILQKRRGNRSPRTAPRNAYRTADDRWVTLSAGTQQIANRIFTAIGRPELADDERFSQPAARSANSELVDGIVADWIAEQRLADVLEAFERAQAPIAPVYETDQIVRDPQYLARETVVSVPDADLGRIRMQNVIPKLSRTPGRIRRTGPAEVDADRDAVLARLNTEQE</sequence>
<comment type="caution">
    <text evidence="3">The sequence shown here is derived from an EMBL/GenBank/DDBJ whole genome shotgun (WGS) entry which is preliminary data.</text>
</comment>
<dbReference type="Gene3D" id="3.30.1540.10">
    <property type="entry name" value="formyl-coa transferase, domain 3"/>
    <property type="match status" value="1"/>
</dbReference>
<evidence type="ECO:0000313" key="3">
    <source>
        <dbReference type="EMBL" id="GAA4492994.1"/>
    </source>
</evidence>
<comment type="similarity">
    <text evidence="1">Belongs to the CoA-transferase III family.</text>
</comment>
<dbReference type="InterPro" id="IPR023606">
    <property type="entry name" value="CoA-Trfase_III_dom_1_sf"/>
</dbReference>
<organism evidence="3 4">
    <name type="scientific">Actinoallomurus oryzae</name>
    <dbReference type="NCBI Taxonomy" id="502180"/>
    <lineage>
        <taxon>Bacteria</taxon>
        <taxon>Bacillati</taxon>
        <taxon>Actinomycetota</taxon>
        <taxon>Actinomycetes</taxon>
        <taxon>Streptosporangiales</taxon>
        <taxon>Thermomonosporaceae</taxon>
        <taxon>Actinoallomurus</taxon>
    </lineage>
</organism>
<name>A0ABP8PXG1_9ACTN</name>
<dbReference type="GO" id="GO:0016740">
    <property type="term" value="F:transferase activity"/>
    <property type="evidence" value="ECO:0007669"/>
    <property type="project" value="UniProtKB-KW"/>
</dbReference>
<keyword evidence="4" id="KW-1185">Reference proteome</keyword>
<dbReference type="PANTHER" id="PTHR48228:SF6">
    <property type="entry name" value="L-CARNITINE COA-TRANSFERASE"/>
    <property type="match status" value="1"/>
</dbReference>
<dbReference type="InterPro" id="IPR050509">
    <property type="entry name" value="CoA-transferase_III"/>
</dbReference>
<dbReference type="RefSeq" id="WP_345463312.1">
    <property type="nucleotide sequence ID" value="NZ_BAABHF010000019.1"/>
</dbReference>
<reference evidence="4" key="1">
    <citation type="journal article" date="2019" name="Int. J. Syst. Evol. Microbiol.">
        <title>The Global Catalogue of Microorganisms (GCM) 10K type strain sequencing project: providing services to taxonomists for standard genome sequencing and annotation.</title>
        <authorList>
            <consortium name="The Broad Institute Genomics Platform"/>
            <consortium name="The Broad Institute Genome Sequencing Center for Infectious Disease"/>
            <person name="Wu L."/>
            <person name="Ma J."/>
        </authorList>
    </citation>
    <scope>NUCLEOTIDE SEQUENCE [LARGE SCALE GENOMIC DNA]</scope>
    <source>
        <strain evidence="4">JCM 17933</strain>
    </source>
</reference>
<dbReference type="SUPFAM" id="SSF89796">
    <property type="entry name" value="CoA-transferase family III (CaiB/BaiF)"/>
    <property type="match status" value="1"/>
</dbReference>
<protein>
    <submittedName>
        <fullName evidence="3">CoA transferase</fullName>
    </submittedName>
</protein>
<evidence type="ECO:0000313" key="4">
    <source>
        <dbReference type="Proteomes" id="UP001500503"/>
    </source>
</evidence>
<dbReference type="PANTHER" id="PTHR48228">
    <property type="entry name" value="SUCCINYL-COA--D-CITRAMALATE COA-TRANSFERASE"/>
    <property type="match status" value="1"/>
</dbReference>
<gene>
    <name evidence="3" type="ORF">GCM10023191_029740</name>
</gene>
<proteinExistence type="inferred from homology"/>
<dbReference type="Gene3D" id="3.40.50.10540">
    <property type="entry name" value="Crotonobetainyl-coa:carnitine coa-transferase, domain 1"/>
    <property type="match status" value="1"/>
</dbReference>
<evidence type="ECO:0000256" key="2">
    <source>
        <dbReference type="ARBA" id="ARBA00022679"/>
    </source>
</evidence>
<evidence type="ECO:0000256" key="1">
    <source>
        <dbReference type="ARBA" id="ARBA00008383"/>
    </source>
</evidence>
<dbReference type="InterPro" id="IPR044855">
    <property type="entry name" value="CoA-Trfase_III_dom3_sf"/>
</dbReference>
<dbReference type="EMBL" id="BAABHF010000019">
    <property type="protein sequence ID" value="GAA4492994.1"/>
    <property type="molecule type" value="Genomic_DNA"/>
</dbReference>
<dbReference type="Proteomes" id="UP001500503">
    <property type="component" value="Unassembled WGS sequence"/>
</dbReference>